<keyword evidence="1" id="KW-0067">ATP-binding</keyword>
<evidence type="ECO:0000313" key="2">
    <source>
        <dbReference type="Proteomes" id="UP001501578"/>
    </source>
</evidence>
<keyword evidence="1" id="KW-0547">Nucleotide-binding</keyword>
<accession>A0ABP4BVS1</accession>
<name>A0ABP4BVS1_9ACTN</name>
<organism evidence="1 2">
    <name type="scientific">Nonomuraea longicatena</name>
    <dbReference type="NCBI Taxonomy" id="83682"/>
    <lineage>
        <taxon>Bacteria</taxon>
        <taxon>Bacillati</taxon>
        <taxon>Actinomycetota</taxon>
        <taxon>Actinomycetes</taxon>
        <taxon>Streptosporangiales</taxon>
        <taxon>Streptosporangiaceae</taxon>
        <taxon>Nonomuraea</taxon>
    </lineage>
</organism>
<sequence>MTASGLADELLDPCAEDLIESLRAFGYDLPTALADLIDNSIAAGAQNVRVEYSSDPGSAWVAVLDDGRGMNENELRSAMRFARNPNAHRAASDLGRFGLGLKTASLSQVRKLTVLSRDSNGELSSRTWDIDHVTHQRQWMVLTELDDGARAIVDLLGFTGQGTLVLWRNPDRLGDGPDLSRRIKEAGRELSLLFHRFIANKRLAILVGGNRLEAMDPFLRTHPATQDRGYEDLKHGHHRIRVNPVILPHPSRLSKGDTTQSTGSGGMLARQGFYVYRGDRLVVAGGWLGISGLYNSQPTRLARLSVEIPPGADLDWEVDVRKSTVRPPSPIEKRLAEIAKDLRAGSERVFTHRGTPVPGHRARGEVQLVWQQVRRLGMSEYLVNRSHPLVSAALTGPGGESLEGLLRLIETTFPIDLVVQEVATSTAQEQVEAPDVEEILSEFRSMLTGLPQDPVVRAALTSALMESEPFSRYPGLIQEIVKSETTEED</sequence>
<dbReference type="SUPFAM" id="SSF55874">
    <property type="entry name" value="ATPase domain of HSP90 chaperone/DNA topoisomerase II/histidine kinase"/>
    <property type="match status" value="1"/>
</dbReference>
<dbReference type="RefSeq" id="WP_343955628.1">
    <property type="nucleotide sequence ID" value="NZ_BAAAHQ010000098.1"/>
</dbReference>
<keyword evidence="2" id="KW-1185">Reference proteome</keyword>
<proteinExistence type="predicted"/>
<gene>
    <name evidence="1" type="ORF">GCM10009560_79300</name>
</gene>
<dbReference type="EMBL" id="BAAAHQ010000098">
    <property type="protein sequence ID" value="GAA0955448.1"/>
    <property type="molecule type" value="Genomic_DNA"/>
</dbReference>
<dbReference type="InterPro" id="IPR036890">
    <property type="entry name" value="HATPase_C_sf"/>
</dbReference>
<comment type="caution">
    <text evidence="1">The sequence shown here is derived from an EMBL/GenBank/DDBJ whole genome shotgun (WGS) entry which is preliminary data.</text>
</comment>
<dbReference type="Pfam" id="PF13589">
    <property type="entry name" value="HATPase_c_3"/>
    <property type="match status" value="1"/>
</dbReference>
<dbReference type="Gene3D" id="3.30.565.10">
    <property type="entry name" value="Histidine kinase-like ATPase, C-terminal domain"/>
    <property type="match status" value="1"/>
</dbReference>
<dbReference type="Proteomes" id="UP001501578">
    <property type="component" value="Unassembled WGS sequence"/>
</dbReference>
<dbReference type="GO" id="GO:0005524">
    <property type="term" value="F:ATP binding"/>
    <property type="evidence" value="ECO:0007669"/>
    <property type="project" value="UniProtKB-KW"/>
</dbReference>
<protein>
    <submittedName>
        <fullName evidence="1">ATP-binding protein</fullName>
    </submittedName>
</protein>
<reference evidence="2" key="1">
    <citation type="journal article" date="2019" name="Int. J. Syst. Evol. Microbiol.">
        <title>The Global Catalogue of Microorganisms (GCM) 10K type strain sequencing project: providing services to taxonomists for standard genome sequencing and annotation.</title>
        <authorList>
            <consortium name="The Broad Institute Genomics Platform"/>
            <consortium name="The Broad Institute Genome Sequencing Center for Infectious Disease"/>
            <person name="Wu L."/>
            <person name="Ma J."/>
        </authorList>
    </citation>
    <scope>NUCLEOTIDE SEQUENCE [LARGE SCALE GENOMIC DNA]</scope>
    <source>
        <strain evidence="2">JCM 11136</strain>
    </source>
</reference>
<evidence type="ECO:0000313" key="1">
    <source>
        <dbReference type="EMBL" id="GAA0955448.1"/>
    </source>
</evidence>